<name>A0A0J1GSA8_9GAMM</name>
<dbReference type="Pfam" id="PF00797">
    <property type="entry name" value="Acetyltransf_2"/>
    <property type="match status" value="1"/>
</dbReference>
<dbReference type="Gene3D" id="3.30.2140.20">
    <property type="match status" value="1"/>
</dbReference>
<proteinExistence type="inferred from homology"/>
<accession>A0A0J1GSA8</accession>
<evidence type="ECO:0000313" key="4">
    <source>
        <dbReference type="Proteomes" id="UP000036426"/>
    </source>
</evidence>
<sequence>MQDKDLQAYWKKIGLMHAPPVCLAGLTQLHQAQHRRLPFENFDVVLQREVQVTPEAIVQKLVYQARGGYCFELNGLLLQVLQASGFEARAALGRVHLSGSASGRGHFISLVTIEGQHWVVDAGFGSHTPRAPLPLVTDQVLWTDQQCFRFLHTDAYGYLLQRCMSVVGTVDERERATFDSANAEWMNLYSFDLEPVCEGDIAYGNFYTSHAPTSVFVTSRIAALPTEAGSITLLNQALKVVVDGETTTLELPEGDAYVEALNTYFGIRLTASFDQFRPLPAII</sequence>
<dbReference type="PRINTS" id="PR01543">
    <property type="entry name" value="ANATRNSFRASE"/>
</dbReference>
<dbReference type="EMBL" id="LDOV01000009">
    <property type="protein sequence ID" value="KLV02309.1"/>
    <property type="molecule type" value="Genomic_DNA"/>
</dbReference>
<comment type="caution">
    <text evidence="3">The sequence shown here is derived from an EMBL/GenBank/DDBJ whole genome shotgun (WGS) entry which is preliminary data.</text>
</comment>
<dbReference type="RefSeq" id="WP_047873059.1">
    <property type="nucleotide sequence ID" value="NZ_BMYC01000014.1"/>
</dbReference>
<gene>
    <name evidence="3" type="ORF">ABT58_03965</name>
</gene>
<dbReference type="AlphaFoldDB" id="A0A0J1GSA8"/>
<dbReference type="InterPro" id="IPR038765">
    <property type="entry name" value="Papain-like_cys_pep_sf"/>
</dbReference>
<dbReference type="Proteomes" id="UP000036426">
    <property type="component" value="Unassembled WGS sequence"/>
</dbReference>
<dbReference type="SUPFAM" id="SSF54001">
    <property type="entry name" value="Cysteine proteinases"/>
    <property type="match status" value="1"/>
</dbReference>
<dbReference type="GO" id="GO:0016407">
    <property type="term" value="F:acetyltransferase activity"/>
    <property type="evidence" value="ECO:0007669"/>
    <property type="project" value="InterPro"/>
</dbReference>
<protein>
    <recommendedName>
        <fullName evidence="5">N-hydroxyarylamine O-acetyltransferase</fullName>
    </recommendedName>
</protein>
<comment type="similarity">
    <text evidence="1 2">Belongs to the arylamine N-acetyltransferase family.</text>
</comment>
<reference evidence="3 4" key="1">
    <citation type="submission" date="2015-05" db="EMBL/GenBank/DDBJ databases">
        <title>Photobacterium galathea sp. nov.</title>
        <authorList>
            <person name="Machado H."/>
            <person name="Gram L."/>
        </authorList>
    </citation>
    <scope>NUCLEOTIDE SEQUENCE [LARGE SCALE GENOMIC DNA]</scope>
    <source>
        <strain evidence="3 4">DSM 25995</strain>
    </source>
</reference>
<evidence type="ECO:0000256" key="1">
    <source>
        <dbReference type="ARBA" id="ARBA00006547"/>
    </source>
</evidence>
<dbReference type="InterPro" id="IPR001447">
    <property type="entry name" value="Arylamine_N-AcTrfase"/>
</dbReference>
<dbReference type="PATRIC" id="fig|754436.4.peg.842"/>
<evidence type="ECO:0000313" key="3">
    <source>
        <dbReference type="EMBL" id="KLV02309.1"/>
    </source>
</evidence>
<evidence type="ECO:0000256" key="2">
    <source>
        <dbReference type="RuleBase" id="RU003452"/>
    </source>
</evidence>
<organism evidence="3 4">
    <name type="scientific">Photobacterium aphoticum</name>
    <dbReference type="NCBI Taxonomy" id="754436"/>
    <lineage>
        <taxon>Bacteria</taxon>
        <taxon>Pseudomonadati</taxon>
        <taxon>Pseudomonadota</taxon>
        <taxon>Gammaproteobacteria</taxon>
        <taxon>Vibrionales</taxon>
        <taxon>Vibrionaceae</taxon>
        <taxon>Photobacterium</taxon>
    </lineage>
</organism>
<dbReference type="InterPro" id="IPR053710">
    <property type="entry name" value="Arylamine_NAT_domain_sf"/>
</dbReference>
<evidence type="ECO:0008006" key="5">
    <source>
        <dbReference type="Google" id="ProtNLM"/>
    </source>
</evidence>
<keyword evidence="4" id="KW-1185">Reference proteome</keyword>
<dbReference type="PANTHER" id="PTHR11786">
    <property type="entry name" value="N-HYDROXYARYLAMINE O-ACETYLTRANSFERASE"/>
    <property type="match status" value="1"/>
</dbReference>
<dbReference type="PANTHER" id="PTHR11786:SF0">
    <property type="entry name" value="ARYLAMINE N-ACETYLTRANSFERASE 4-RELATED"/>
    <property type="match status" value="1"/>
</dbReference>
<dbReference type="OrthoDB" id="7181050at2"/>